<feature type="domain" description="FAD-binding" evidence="1">
    <location>
        <begin position="5"/>
        <end position="165"/>
    </location>
</feature>
<dbReference type="AlphaFoldDB" id="A0A0E3SD64"/>
<keyword evidence="3" id="KW-1185">Reference proteome</keyword>
<dbReference type="PANTHER" id="PTHR42685">
    <property type="entry name" value="GERANYLGERANYL DIPHOSPHATE REDUCTASE"/>
    <property type="match status" value="1"/>
</dbReference>
<dbReference type="EMBL" id="CP009516">
    <property type="protein sequence ID" value="AKB77992.1"/>
    <property type="molecule type" value="Genomic_DNA"/>
</dbReference>
<dbReference type="InterPro" id="IPR050407">
    <property type="entry name" value="Geranylgeranyl_reductase"/>
</dbReference>
<reference evidence="2 3" key="1">
    <citation type="submission" date="2014-07" db="EMBL/GenBank/DDBJ databases">
        <title>Methanogenic archaea and the global carbon cycle.</title>
        <authorList>
            <person name="Henriksen J.R."/>
            <person name="Luke J."/>
            <person name="Reinhart S."/>
            <person name="Benedict M.N."/>
            <person name="Youngblut N.D."/>
            <person name="Metcalf M.E."/>
            <person name="Whitaker R.J."/>
            <person name="Metcalf W.W."/>
        </authorList>
    </citation>
    <scope>NUCLEOTIDE SEQUENCE [LARGE SCALE GENOMIC DNA]</scope>
    <source>
        <strain evidence="2 3">HB-1</strain>
    </source>
</reference>
<dbReference type="SUPFAM" id="SSF51905">
    <property type="entry name" value="FAD/NAD(P)-binding domain"/>
    <property type="match status" value="1"/>
</dbReference>
<evidence type="ECO:0000259" key="1">
    <source>
        <dbReference type="Pfam" id="PF01494"/>
    </source>
</evidence>
<dbReference type="PRINTS" id="PR00420">
    <property type="entry name" value="RNGMNOXGNASE"/>
</dbReference>
<organism evidence="2 3">
    <name type="scientific">Methanosarcina horonobensis HB-1 = JCM 15518</name>
    <dbReference type="NCBI Taxonomy" id="1434110"/>
    <lineage>
        <taxon>Archaea</taxon>
        <taxon>Methanobacteriati</taxon>
        <taxon>Methanobacteriota</taxon>
        <taxon>Stenosarchaea group</taxon>
        <taxon>Methanomicrobia</taxon>
        <taxon>Methanosarcinales</taxon>
        <taxon>Methanosarcinaceae</taxon>
        <taxon>Methanosarcina</taxon>
    </lineage>
</organism>
<proteinExistence type="predicted"/>
<dbReference type="InterPro" id="IPR002938">
    <property type="entry name" value="FAD-bd"/>
</dbReference>
<dbReference type="KEGG" id="mhor:MSHOH_1509"/>
<dbReference type="PANTHER" id="PTHR42685:SF22">
    <property type="entry name" value="CONDITIONED MEDIUM FACTOR RECEPTOR 1"/>
    <property type="match status" value="1"/>
</dbReference>
<dbReference type="PATRIC" id="fig|1434110.4.peg.1889"/>
<dbReference type="GO" id="GO:0071949">
    <property type="term" value="F:FAD binding"/>
    <property type="evidence" value="ECO:0007669"/>
    <property type="project" value="InterPro"/>
</dbReference>
<dbReference type="OrthoDB" id="46008at2157"/>
<accession>A0A0E3SD64</accession>
<gene>
    <name evidence="2" type="ORF">MSHOH_1509</name>
</gene>
<protein>
    <submittedName>
        <fullName evidence="2">Geranylgeranyl reductase</fullName>
    </submittedName>
</protein>
<sequence>MDKQYDITIIGAGPAGSMSAYNLANHFKVLIVEAQDLPRNKSCSGILIKKSVDVLEKYFDNIPDDVKCTPYETNGINIIDEYMVPQDFPDKGLNILRDKFDYWLVQHAIKAGADLIDHSRVVKLDENENGVTLTIKADSVYKINSKIVIACDGASGTSRIMTNTPKQNKLVTYQKYYNARASIDRSKFYAYISKDFSEYDSWINTKNNHIVVGTIAKTLAKSKYFHNQFISFLKKEINFEIIKEIKDEAWYIPLVIPDFPIVLRNRRVFFAGEVAGLLNPFGEGISIALTSGLCLSNACIKQKSLELTDCAEIELNYNSNLSNEIKYMKRQWKFIECFYPYFWNNVTQNFDGEA</sequence>
<name>A0A0E3SD64_9EURY</name>
<dbReference type="Proteomes" id="UP000033101">
    <property type="component" value="Chromosome"/>
</dbReference>
<dbReference type="Pfam" id="PF01494">
    <property type="entry name" value="FAD_binding_3"/>
    <property type="match status" value="1"/>
</dbReference>
<dbReference type="RefSeq" id="WP_052730767.1">
    <property type="nucleotide sequence ID" value="NZ_CP009516.1"/>
</dbReference>
<evidence type="ECO:0000313" key="2">
    <source>
        <dbReference type="EMBL" id="AKB77992.1"/>
    </source>
</evidence>
<dbReference type="InterPro" id="IPR036188">
    <property type="entry name" value="FAD/NAD-bd_sf"/>
</dbReference>
<evidence type="ECO:0000313" key="3">
    <source>
        <dbReference type="Proteomes" id="UP000033101"/>
    </source>
</evidence>
<dbReference type="HOGENOM" id="CLU_024648_1_0_2"/>
<dbReference type="GeneID" id="24830715"/>
<dbReference type="Gene3D" id="3.50.50.60">
    <property type="entry name" value="FAD/NAD(P)-binding domain"/>
    <property type="match status" value="1"/>
</dbReference>
<dbReference type="STRING" id="1434110.MSHOH_1509"/>